<evidence type="ECO:0000313" key="2">
    <source>
        <dbReference type="Proteomes" id="UP000574369"/>
    </source>
</evidence>
<dbReference type="Pfam" id="PF13665">
    <property type="entry name" value="Tox-PAAR-like"/>
    <property type="match status" value="1"/>
</dbReference>
<evidence type="ECO:0000313" key="1">
    <source>
        <dbReference type="EMBL" id="MBB3196753.1"/>
    </source>
</evidence>
<dbReference type="Proteomes" id="UP000574369">
    <property type="component" value="Unassembled WGS sequence"/>
</dbReference>
<proteinExistence type="predicted"/>
<accession>A0ABR6H054</accession>
<name>A0ABR6H054_9BURK</name>
<reference evidence="1 2" key="1">
    <citation type="submission" date="2020-08" db="EMBL/GenBank/DDBJ databases">
        <title>Genomic Encyclopedia of Type Strains, Phase III (KMG-III): the genomes of soil and plant-associated and newly described type strains.</title>
        <authorList>
            <person name="Whitman W."/>
        </authorList>
    </citation>
    <scope>NUCLEOTIDE SEQUENCE [LARGE SCALE GENOMIC DNA]</scope>
    <source>
        <strain evidence="1 2">CECT 7247</strain>
    </source>
</reference>
<comment type="caution">
    <text evidence="1">The sequence shown here is derived from an EMBL/GenBank/DDBJ whole genome shotgun (WGS) entry which is preliminary data.</text>
</comment>
<organism evidence="1 2">
    <name type="scientific">Roseateles terrae</name>
    <dbReference type="NCBI Taxonomy" id="431060"/>
    <lineage>
        <taxon>Bacteria</taxon>
        <taxon>Pseudomonadati</taxon>
        <taxon>Pseudomonadota</taxon>
        <taxon>Betaproteobacteria</taxon>
        <taxon>Burkholderiales</taxon>
        <taxon>Sphaerotilaceae</taxon>
        <taxon>Roseateles</taxon>
    </lineage>
</organism>
<protein>
    <recommendedName>
        <fullName evidence="3">Tox-PAAR-like domain-containing protein</fullName>
    </recommendedName>
</protein>
<gene>
    <name evidence="1" type="ORF">FHS28_004175</name>
</gene>
<dbReference type="EMBL" id="JACHXO010000008">
    <property type="protein sequence ID" value="MBB3196753.1"/>
    <property type="molecule type" value="Genomic_DNA"/>
</dbReference>
<dbReference type="RefSeq" id="WP_088453728.1">
    <property type="nucleotide sequence ID" value="NZ_JACHXO010000008.1"/>
</dbReference>
<evidence type="ECO:0008006" key="3">
    <source>
        <dbReference type="Google" id="ProtNLM"/>
    </source>
</evidence>
<sequence>MSANVFANGREVSAVKDSNQVIAAMPDVCLSPPGPPAGPIPLPYPVTSQASDTTDGTRTVLIGGDQVGIKNASCFSQCKGDEAATRSFGMNVGSHTLGGKTVAQAWSFDVRFEGQNALRLLDLTTSNNA</sequence>
<keyword evidence="2" id="KW-1185">Reference proteome</keyword>